<feature type="transmembrane region" description="Helical" evidence="2">
    <location>
        <begin position="74"/>
        <end position="96"/>
    </location>
</feature>
<feature type="transmembrane region" description="Helical" evidence="2">
    <location>
        <begin position="102"/>
        <end position="123"/>
    </location>
</feature>
<dbReference type="Proteomes" id="UP001433268">
    <property type="component" value="Unassembled WGS sequence"/>
</dbReference>
<keyword evidence="2" id="KW-1133">Transmembrane helix</keyword>
<feature type="transmembrane region" description="Helical" evidence="2">
    <location>
        <begin position="12"/>
        <end position="31"/>
    </location>
</feature>
<keyword evidence="2" id="KW-0812">Transmembrane</keyword>
<feature type="compositionally biased region" description="Basic and acidic residues" evidence="1">
    <location>
        <begin position="178"/>
        <end position="187"/>
    </location>
</feature>
<evidence type="ECO:0000256" key="1">
    <source>
        <dbReference type="SAM" id="MobiDB-lite"/>
    </source>
</evidence>
<dbReference type="RefSeq" id="XP_066661337.1">
    <property type="nucleotide sequence ID" value="XM_066819149.1"/>
</dbReference>
<protein>
    <recommendedName>
        <fullName evidence="5">MARVEL domain-containing protein</fullName>
    </recommendedName>
</protein>
<sequence>MLTALRADLRKRILAIASTGFVFIILAIVTGCDAFSGEDYGPASFFACIGQLIWTTFVLGYLYPGVINDCTRYWYSVVAGSVSLLADTIVFMIVSFRVWSTVPFVFFLSFWISFAAEHYIGIISRPVEWYVNRTVPIQRQGAPAGGQAQPDGANPEVVPITEVMWEGRDEQEYELPPEYDHECDSRPETPQCT</sequence>
<keyword evidence="4" id="KW-1185">Reference proteome</keyword>
<evidence type="ECO:0008006" key="5">
    <source>
        <dbReference type="Google" id="ProtNLM"/>
    </source>
</evidence>
<organism evidence="3 4">
    <name type="scientific">Apiospora hydei</name>
    <dbReference type="NCBI Taxonomy" id="1337664"/>
    <lineage>
        <taxon>Eukaryota</taxon>
        <taxon>Fungi</taxon>
        <taxon>Dikarya</taxon>
        <taxon>Ascomycota</taxon>
        <taxon>Pezizomycotina</taxon>
        <taxon>Sordariomycetes</taxon>
        <taxon>Xylariomycetidae</taxon>
        <taxon>Amphisphaeriales</taxon>
        <taxon>Apiosporaceae</taxon>
        <taxon>Apiospora</taxon>
    </lineage>
</organism>
<comment type="caution">
    <text evidence="3">The sequence shown here is derived from an EMBL/GenBank/DDBJ whole genome shotgun (WGS) entry which is preliminary data.</text>
</comment>
<proteinExistence type="predicted"/>
<evidence type="ECO:0000313" key="3">
    <source>
        <dbReference type="EMBL" id="KAK8062738.1"/>
    </source>
</evidence>
<feature type="transmembrane region" description="Helical" evidence="2">
    <location>
        <begin position="43"/>
        <end position="62"/>
    </location>
</feature>
<dbReference type="EMBL" id="JAQQWN010000010">
    <property type="protein sequence ID" value="KAK8062738.1"/>
    <property type="molecule type" value="Genomic_DNA"/>
</dbReference>
<accession>A0ABR1UUY5</accession>
<dbReference type="GeneID" id="92052209"/>
<evidence type="ECO:0000256" key="2">
    <source>
        <dbReference type="SAM" id="Phobius"/>
    </source>
</evidence>
<evidence type="ECO:0000313" key="4">
    <source>
        <dbReference type="Proteomes" id="UP001433268"/>
    </source>
</evidence>
<reference evidence="3 4" key="1">
    <citation type="submission" date="2023-01" db="EMBL/GenBank/DDBJ databases">
        <title>Analysis of 21 Apiospora genomes using comparative genomics revels a genus with tremendous synthesis potential of carbohydrate active enzymes and secondary metabolites.</title>
        <authorList>
            <person name="Sorensen T."/>
        </authorList>
    </citation>
    <scope>NUCLEOTIDE SEQUENCE [LARGE SCALE GENOMIC DNA]</scope>
    <source>
        <strain evidence="3 4">CBS 114990</strain>
    </source>
</reference>
<keyword evidence="2" id="KW-0472">Membrane</keyword>
<dbReference type="PROSITE" id="PS51257">
    <property type="entry name" value="PROKAR_LIPOPROTEIN"/>
    <property type="match status" value="1"/>
</dbReference>
<name>A0ABR1UUY5_9PEZI</name>
<gene>
    <name evidence="3" type="ORF">PG997_014835</name>
</gene>
<feature type="region of interest" description="Disordered" evidence="1">
    <location>
        <begin position="173"/>
        <end position="193"/>
    </location>
</feature>